<comment type="caution">
    <text evidence="1">The sequence shown here is derived from an EMBL/GenBank/DDBJ whole genome shotgun (WGS) entry which is preliminary data.</text>
</comment>
<evidence type="ECO:0000313" key="2">
    <source>
        <dbReference type="Proteomes" id="UP000033684"/>
    </source>
</evidence>
<dbReference type="EMBL" id="LAJX01000109">
    <property type="protein sequence ID" value="KJV06458.1"/>
    <property type="molecule type" value="Genomic_DNA"/>
</dbReference>
<organism evidence="1 2">
    <name type="scientific">Methylocucumis oryzae</name>
    <dbReference type="NCBI Taxonomy" id="1632867"/>
    <lineage>
        <taxon>Bacteria</taxon>
        <taxon>Pseudomonadati</taxon>
        <taxon>Pseudomonadota</taxon>
        <taxon>Gammaproteobacteria</taxon>
        <taxon>Methylococcales</taxon>
        <taxon>Methylococcaceae</taxon>
        <taxon>Methylocucumis</taxon>
    </lineage>
</organism>
<accession>A0A0F3IIS5</accession>
<evidence type="ECO:0000313" key="1">
    <source>
        <dbReference type="EMBL" id="KJV06458.1"/>
    </source>
</evidence>
<reference evidence="1 2" key="2">
    <citation type="journal article" date="2016" name="Microb. Ecol.">
        <title>Genome Characteristics of a Novel Type I Methanotroph (Sn10-6) Isolated from a Flooded Indian Rice Field.</title>
        <authorList>
            <person name="Rahalkar M.C."/>
            <person name="Pandit P.S."/>
            <person name="Dhakephalkar P.K."/>
            <person name="Pore S."/>
            <person name="Arora P."/>
            <person name="Kapse N."/>
        </authorList>
    </citation>
    <scope>NUCLEOTIDE SEQUENCE [LARGE SCALE GENOMIC DNA]</scope>
    <source>
        <strain evidence="1 2">Sn10-6</strain>
    </source>
</reference>
<proteinExistence type="predicted"/>
<dbReference type="PATRIC" id="fig|1632867.3.peg.314"/>
<sequence length="81" mass="8852">MVVSLSIFSNGVEKLPIPQISKPEQQPFIDLVDKILAAKKAGQDTRAWEQQIDTLVYALYDLTPEEIAIVESQAKPAAANG</sequence>
<reference evidence="2" key="1">
    <citation type="submission" date="2015-03" db="EMBL/GenBank/DDBJ databases">
        <title>Draft genome sequence of a novel methanotroph (Sn10-6) isolated from flooded ricefield rhizosphere in India.</title>
        <authorList>
            <person name="Pandit P.S."/>
            <person name="Pore S.D."/>
            <person name="Arora P."/>
            <person name="Kapse N.G."/>
            <person name="Dhakephalkar P.K."/>
            <person name="Rahalkar M.C."/>
        </authorList>
    </citation>
    <scope>NUCLEOTIDE SEQUENCE [LARGE SCALE GENOMIC DNA]</scope>
    <source>
        <strain evidence="2">Sn10-6</strain>
    </source>
</reference>
<keyword evidence="2" id="KW-1185">Reference proteome</keyword>
<protein>
    <submittedName>
        <fullName evidence="1">Uncharacterized protein</fullName>
    </submittedName>
</protein>
<dbReference type="AlphaFoldDB" id="A0A0F3IIS5"/>
<gene>
    <name evidence="1" type="ORF">VZ94_11120</name>
</gene>
<name>A0A0F3IIS5_9GAMM</name>
<dbReference type="Proteomes" id="UP000033684">
    <property type="component" value="Unassembled WGS sequence"/>
</dbReference>